<dbReference type="InterPro" id="IPR039422">
    <property type="entry name" value="MarR/SlyA-like"/>
</dbReference>
<dbReference type="SMART" id="SM00347">
    <property type="entry name" value="HTH_MARR"/>
    <property type="match status" value="1"/>
</dbReference>
<comment type="caution">
    <text evidence="2">The sequence shown here is derived from an EMBL/GenBank/DDBJ whole genome shotgun (WGS) entry which is preliminary data.</text>
</comment>
<dbReference type="PROSITE" id="PS50995">
    <property type="entry name" value="HTH_MARR_2"/>
    <property type="match status" value="1"/>
</dbReference>
<dbReference type="SUPFAM" id="SSF46785">
    <property type="entry name" value="Winged helix' DNA-binding domain"/>
    <property type="match status" value="1"/>
</dbReference>
<dbReference type="Pfam" id="PF01047">
    <property type="entry name" value="MarR"/>
    <property type="match status" value="1"/>
</dbReference>
<accession>A0ABR5FD89</accession>
<keyword evidence="3" id="KW-1185">Reference proteome</keyword>
<evidence type="ECO:0000313" key="2">
    <source>
        <dbReference type="EMBL" id="KLO27666.1"/>
    </source>
</evidence>
<dbReference type="PANTHER" id="PTHR33164">
    <property type="entry name" value="TRANSCRIPTIONAL REGULATOR, MARR FAMILY"/>
    <property type="match status" value="1"/>
</dbReference>
<proteinExistence type="predicted"/>
<protein>
    <recommendedName>
        <fullName evidence="1">HTH marR-type domain-containing protein</fullName>
    </recommendedName>
</protein>
<dbReference type="PANTHER" id="PTHR33164:SF99">
    <property type="entry name" value="MARR FAMILY REGULATORY PROTEIN"/>
    <property type="match status" value="1"/>
</dbReference>
<sequence length="169" mass="18813">MVRFYPDQNNGGAVELDLAQQKSWHNYLTTVLRMMTALNRKLTEAHQLSLDDVRLLNLLDSATDGSVQMGELVEALPSLPSRLTRQVRRLEDGGLVQRATSPNDRRRVITTITPAGRTVVGQAMITYSNEVQAHFLNPLTRPQVTAMATTCRQIGDALKLSERQAGRES</sequence>
<dbReference type="RefSeq" id="WP_047320090.1">
    <property type="nucleotide sequence ID" value="NZ_LDPO01000013.1"/>
</dbReference>
<gene>
    <name evidence="2" type="ORF">ABW16_15560</name>
</gene>
<dbReference type="InterPro" id="IPR000835">
    <property type="entry name" value="HTH_MarR-typ"/>
</dbReference>
<evidence type="ECO:0000259" key="1">
    <source>
        <dbReference type="PROSITE" id="PS50995"/>
    </source>
</evidence>
<dbReference type="Gene3D" id="1.10.10.10">
    <property type="entry name" value="Winged helix-like DNA-binding domain superfamily/Winged helix DNA-binding domain"/>
    <property type="match status" value="1"/>
</dbReference>
<dbReference type="Proteomes" id="UP000036464">
    <property type="component" value="Unassembled WGS sequence"/>
</dbReference>
<dbReference type="InterPro" id="IPR036390">
    <property type="entry name" value="WH_DNA-bd_sf"/>
</dbReference>
<evidence type="ECO:0000313" key="3">
    <source>
        <dbReference type="Proteomes" id="UP000036464"/>
    </source>
</evidence>
<feature type="domain" description="HTH marR-type" evidence="1">
    <location>
        <begin position="25"/>
        <end position="156"/>
    </location>
</feature>
<reference evidence="2 3" key="1">
    <citation type="submission" date="2015-05" db="EMBL/GenBank/DDBJ databases">
        <title>Genome sequence of Mycobacterium heraklionense Davo strain.</title>
        <authorList>
            <person name="Greninger A.L."/>
            <person name="Cunningham G."/>
            <person name="Miller S."/>
        </authorList>
    </citation>
    <scope>NUCLEOTIDE SEQUENCE [LARGE SCALE GENOMIC DNA]</scope>
    <source>
        <strain evidence="2 3">Davo</strain>
    </source>
</reference>
<name>A0ABR5FD89_9MYCO</name>
<dbReference type="EMBL" id="LDPO01000013">
    <property type="protein sequence ID" value="KLO27666.1"/>
    <property type="molecule type" value="Genomic_DNA"/>
</dbReference>
<dbReference type="InterPro" id="IPR036388">
    <property type="entry name" value="WH-like_DNA-bd_sf"/>
</dbReference>
<organism evidence="2 3">
    <name type="scientific">Mycolicibacter heraklionensis</name>
    <dbReference type="NCBI Taxonomy" id="512402"/>
    <lineage>
        <taxon>Bacteria</taxon>
        <taxon>Bacillati</taxon>
        <taxon>Actinomycetota</taxon>
        <taxon>Actinomycetes</taxon>
        <taxon>Mycobacteriales</taxon>
        <taxon>Mycobacteriaceae</taxon>
        <taxon>Mycolicibacter</taxon>
    </lineage>
</organism>